<evidence type="ECO:0000313" key="2">
    <source>
        <dbReference type="Proteomes" id="UP000190037"/>
    </source>
</evidence>
<name>A0A1T3NLT7_9ACTN</name>
<sequence length="144" mass="15585">MDRLVMFKDSGVVTHRVNIKITRADASMDGTIVRMITECTVAGNSITQIMGGVGAELNFEHQATWKPTLPDPVSGSVSGLQFTMKYEMDTPIADKEIPGSWRPAQNPRCDNTLNLATPGCVIPEYKPTADVSNTGSSAAMIYYA</sequence>
<dbReference type="AlphaFoldDB" id="A0A1T3NLT7"/>
<reference evidence="1 2" key="1">
    <citation type="submission" date="2017-03" db="EMBL/GenBank/DDBJ databases">
        <title>Draft genome sequence of Streptomyces scabrisporus NF3, endophyte isolated from Amphipterygium adstringens.</title>
        <authorList>
            <person name="Vazquez M."/>
            <person name="Ceapa C.D."/>
            <person name="Rodriguez Luna D."/>
            <person name="Sanchez Esquivel S."/>
        </authorList>
    </citation>
    <scope>NUCLEOTIDE SEQUENCE [LARGE SCALE GENOMIC DNA]</scope>
    <source>
        <strain evidence="1 2">NF3</strain>
    </source>
</reference>
<protein>
    <submittedName>
        <fullName evidence="1">Uncharacterized protein</fullName>
    </submittedName>
</protein>
<gene>
    <name evidence="1" type="ORF">B4N89_35965</name>
</gene>
<organism evidence="1 2">
    <name type="scientific">Embleya scabrispora</name>
    <dbReference type="NCBI Taxonomy" id="159449"/>
    <lineage>
        <taxon>Bacteria</taxon>
        <taxon>Bacillati</taxon>
        <taxon>Actinomycetota</taxon>
        <taxon>Actinomycetes</taxon>
        <taxon>Kitasatosporales</taxon>
        <taxon>Streptomycetaceae</taxon>
        <taxon>Embleya</taxon>
    </lineage>
</organism>
<accession>A0A1T3NLT7</accession>
<proteinExistence type="predicted"/>
<dbReference type="EMBL" id="MWQN01000003">
    <property type="protein sequence ID" value="OPC77700.1"/>
    <property type="molecule type" value="Genomic_DNA"/>
</dbReference>
<evidence type="ECO:0000313" key="1">
    <source>
        <dbReference type="EMBL" id="OPC77700.1"/>
    </source>
</evidence>
<dbReference type="Proteomes" id="UP000190037">
    <property type="component" value="Unassembled WGS sequence"/>
</dbReference>
<comment type="caution">
    <text evidence="1">The sequence shown here is derived from an EMBL/GenBank/DDBJ whole genome shotgun (WGS) entry which is preliminary data.</text>
</comment>
<keyword evidence="2" id="KW-1185">Reference proteome</keyword>